<dbReference type="InterPro" id="IPR006680">
    <property type="entry name" value="Amidohydro-rel"/>
</dbReference>
<dbReference type="Pfam" id="PF04909">
    <property type="entry name" value="Amidohydro_2"/>
    <property type="match status" value="1"/>
</dbReference>
<comment type="catalytic activity">
    <reaction evidence="6">
        <text>6-methylsalicylate + H(+) = 3-methylphenol + CO2</text>
        <dbReference type="Rhea" id="RHEA:23112"/>
        <dbReference type="ChEBI" id="CHEBI:15378"/>
        <dbReference type="ChEBI" id="CHEBI:16526"/>
        <dbReference type="ChEBI" id="CHEBI:17231"/>
        <dbReference type="ChEBI" id="CHEBI:36658"/>
        <dbReference type="EC" id="4.1.1.52"/>
    </reaction>
    <physiologicalReaction direction="left-to-right" evidence="6">
        <dbReference type="Rhea" id="RHEA:23113"/>
    </physiologicalReaction>
</comment>
<dbReference type="GO" id="GO:0005829">
    <property type="term" value="C:cytosol"/>
    <property type="evidence" value="ECO:0007669"/>
    <property type="project" value="TreeGrafter"/>
</dbReference>
<dbReference type="Proteomes" id="UP001140513">
    <property type="component" value="Unassembled WGS sequence"/>
</dbReference>
<feature type="domain" description="Amidohydrolase-related" evidence="9">
    <location>
        <begin position="7"/>
        <end position="338"/>
    </location>
</feature>
<evidence type="ECO:0000313" key="10">
    <source>
        <dbReference type="EMBL" id="KAJ4346674.1"/>
    </source>
</evidence>
<comment type="similarity">
    <text evidence="1">Belongs to the metallo-dependent hydrolases superfamily. ACMSD family.</text>
</comment>
<evidence type="ECO:0000256" key="3">
    <source>
        <dbReference type="ARBA" id="ARBA00022793"/>
    </source>
</evidence>
<dbReference type="Gene3D" id="3.20.20.140">
    <property type="entry name" value="Metal-dependent hydrolases"/>
    <property type="match status" value="1"/>
</dbReference>
<accession>A0A9W8XBK4</accession>
<organism evidence="10 11">
    <name type="scientific">Didymosphaeria variabile</name>
    <dbReference type="NCBI Taxonomy" id="1932322"/>
    <lineage>
        <taxon>Eukaryota</taxon>
        <taxon>Fungi</taxon>
        <taxon>Dikarya</taxon>
        <taxon>Ascomycota</taxon>
        <taxon>Pezizomycotina</taxon>
        <taxon>Dothideomycetes</taxon>
        <taxon>Pleosporomycetidae</taxon>
        <taxon>Pleosporales</taxon>
        <taxon>Massarineae</taxon>
        <taxon>Didymosphaeriaceae</taxon>
        <taxon>Didymosphaeria</taxon>
    </lineage>
</organism>
<gene>
    <name evidence="10" type="ORF">N0V89_010605</name>
</gene>
<dbReference type="GO" id="GO:0046872">
    <property type="term" value="F:metal ion binding"/>
    <property type="evidence" value="ECO:0007669"/>
    <property type="project" value="UniProtKB-KW"/>
</dbReference>
<name>A0A9W8XBK4_9PLEO</name>
<evidence type="ECO:0000256" key="7">
    <source>
        <dbReference type="ARBA" id="ARBA00038889"/>
    </source>
</evidence>
<dbReference type="AlphaFoldDB" id="A0A9W8XBK4"/>
<dbReference type="PANTHER" id="PTHR21240">
    <property type="entry name" value="2-AMINO-3-CARBOXYLMUCONATE-6-SEMIALDEHYDE DECARBOXYLASE"/>
    <property type="match status" value="1"/>
</dbReference>
<evidence type="ECO:0000256" key="2">
    <source>
        <dbReference type="ARBA" id="ARBA00022723"/>
    </source>
</evidence>
<keyword evidence="4" id="KW-0862">Zinc</keyword>
<protein>
    <recommendedName>
        <fullName evidence="7">6-methylsalicylate decarboxylase</fullName>
        <ecNumber evidence="7">4.1.1.52</ecNumber>
    </recommendedName>
</protein>
<comment type="caution">
    <text evidence="10">The sequence shown here is derived from an EMBL/GenBank/DDBJ whole genome shotgun (WGS) entry which is preliminary data.</text>
</comment>
<dbReference type="InterPro" id="IPR032466">
    <property type="entry name" value="Metal_Hydrolase"/>
</dbReference>
<sequence length="342" mass="37737">MPLPPRIDVHSHFLPPFYVEALLVNGHEKVDGMPAIPEWSLEGHLQIMEAANIQESILSISSPGTNLRPDLPSSTVIDLTRRCNAYAADLKRRYPAKFGFWASLPLPDVPAALEEIDKARAEGCDGFSLMTNYHGSYLGDPVFDPIFARFNELGAKVFIHPTAPCMHCSQGETTWALPLGDRYPIPVFEFIFDSARTAIHLFFSGTVDRCPNVTFVLPHAGGVLPPLLTRFTAFGALVPGSKGIDAKAVRKQLGEQFYFDLAGTVFEGDEGVVGSGQLKALVRGFDISHERLLYGSDFPFTRHASAMILANKMRDGLEELFSEQERGAIYQGNAERFLHEKA</sequence>
<evidence type="ECO:0000256" key="8">
    <source>
        <dbReference type="RuleBase" id="RU366045"/>
    </source>
</evidence>
<dbReference type="SUPFAM" id="SSF51556">
    <property type="entry name" value="Metallo-dependent hydrolases"/>
    <property type="match status" value="1"/>
</dbReference>
<dbReference type="GO" id="GO:0047596">
    <property type="term" value="F:6-methylsalicylate decarboxylase activity"/>
    <property type="evidence" value="ECO:0007669"/>
    <property type="project" value="UniProtKB-EC"/>
</dbReference>
<dbReference type="GeneID" id="80914135"/>
<proteinExistence type="inferred from homology"/>
<dbReference type="EMBL" id="JAPEUX010000008">
    <property type="protein sequence ID" value="KAJ4346674.1"/>
    <property type="molecule type" value="Genomic_DNA"/>
</dbReference>
<dbReference type="EC" id="4.1.1.52" evidence="7"/>
<dbReference type="OrthoDB" id="2832284at2759"/>
<evidence type="ECO:0000256" key="6">
    <source>
        <dbReference type="ARBA" id="ARBA00036832"/>
    </source>
</evidence>
<dbReference type="PANTHER" id="PTHR21240:SF29">
    <property type="entry name" value="AMIDOHYDROLASE-RELATED DOMAIN-CONTAINING PROTEIN"/>
    <property type="match status" value="1"/>
</dbReference>
<evidence type="ECO:0000256" key="4">
    <source>
        <dbReference type="ARBA" id="ARBA00022833"/>
    </source>
</evidence>
<dbReference type="GO" id="GO:0019748">
    <property type="term" value="P:secondary metabolic process"/>
    <property type="evidence" value="ECO:0007669"/>
    <property type="project" value="TreeGrafter"/>
</dbReference>
<evidence type="ECO:0000313" key="11">
    <source>
        <dbReference type="Proteomes" id="UP001140513"/>
    </source>
</evidence>
<dbReference type="InterPro" id="IPR032465">
    <property type="entry name" value="ACMSD"/>
</dbReference>
<reference evidence="10" key="1">
    <citation type="submission" date="2022-10" db="EMBL/GenBank/DDBJ databases">
        <title>Tapping the CABI collections for fungal endophytes: first genome assemblies for Collariella, Neodidymelliopsis, Ascochyta clinopodiicola, Didymella pomorum, Didymosphaeria variabile, Neocosmospora piperis and Neocucurbitaria cava.</title>
        <authorList>
            <person name="Hill R."/>
        </authorList>
    </citation>
    <scope>NUCLEOTIDE SEQUENCE</scope>
    <source>
        <strain evidence="10">IMI 356815</strain>
    </source>
</reference>
<evidence type="ECO:0000256" key="5">
    <source>
        <dbReference type="ARBA" id="ARBA00023239"/>
    </source>
</evidence>
<keyword evidence="3 8" id="KW-0210">Decarboxylase</keyword>
<evidence type="ECO:0000259" key="9">
    <source>
        <dbReference type="Pfam" id="PF04909"/>
    </source>
</evidence>
<evidence type="ECO:0000256" key="1">
    <source>
        <dbReference type="ARBA" id="ARBA00005871"/>
    </source>
</evidence>
<dbReference type="GO" id="GO:0016787">
    <property type="term" value="F:hydrolase activity"/>
    <property type="evidence" value="ECO:0007669"/>
    <property type="project" value="InterPro"/>
</dbReference>
<keyword evidence="2" id="KW-0479">Metal-binding</keyword>
<keyword evidence="5 8" id="KW-0456">Lyase</keyword>
<keyword evidence="11" id="KW-1185">Reference proteome</keyword>
<dbReference type="RefSeq" id="XP_056066474.1">
    <property type="nucleotide sequence ID" value="XM_056219347.1"/>
</dbReference>